<dbReference type="InterPro" id="IPR046342">
    <property type="entry name" value="CBS_dom_sf"/>
</dbReference>
<keyword evidence="4 8" id="KW-1133">Transmembrane helix</keyword>
<dbReference type="EMBL" id="JAINDJ010000006">
    <property type="protein sequence ID" value="KAG9443434.1"/>
    <property type="molecule type" value="Genomic_DNA"/>
</dbReference>
<keyword evidence="13" id="KW-1185">Reference proteome</keyword>
<keyword evidence="5 7" id="KW-0129">CBS domain</keyword>
<dbReference type="Pfam" id="PF03471">
    <property type="entry name" value="CorC_HlyC"/>
    <property type="match status" value="1"/>
</dbReference>
<dbReference type="AlphaFoldDB" id="A0AAV7E3N9"/>
<evidence type="ECO:0000313" key="12">
    <source>
        <dbReference type="EMBL" id="KAG9443434.1"/>
    </source>
</evidence>
<protein>
    <recommendedName>
        <fullName evidence="14">DUF21 domain-containing protein</fullName>
    </recommendedName>
</protein>
<evidence type="ECO:0000256" key="9">
    <source>
        <dbReference type="SAM" id="Phobius"/>
    </source>
</evidence>
<comment type="caution">
    <text evidence="12">The sequence shown here is derived from an EMBL/GenBank/DDBJ whole genome shotgun (WGS) entry which is preliminary data.</text>
</comment>
<dbReference type="Pfam" id="PF00571">
    <property type="entry name" value="CBS"/>
    <property type="match status" value="2"/>
</dbReference>
<dbReference type="PROSITE" id="PS51371">
    <property type="entry name" value="CBS"/>
    <property type="match status" value="2"/>
</dbReference>
<sequence length="505" mass="56859">MTRREVSWEFVDSVKKSLLRFFSHLKECGWRFLCLIKAQGWVVLVILWGFAAFLAISETALTSLAASEVEQLAKSESEDSGFQLLSKDPNRFLSTILVASSVVTTLSSTVLASMIESRFSGQSVALITAIMTIMVPFITDITPKNVAALHSSTAARLAVNPIATLSLFLYPLAKLFTNTAKGLLRIVGLKSGSSLYVTNRELKLMVQRAGLSGQINKEEKVMFENMLNIRDRMVMDVMTPLVKVAAIERTANLKEFCDLFAKFRFSRIPVYDERIDNIVNIAYAKDIVNFSEDVEDPEALCIAEAPLREANFVPESMSAWDLLVDLKVKQYHMAVVQNEYGGTVGIITQEDLVEEIIGEIYDEKDSEVSMMKNVGTFKVISDGLYEVDASRSIHQLKVDLNIKLPKDADYETVSGFICDQFGCIPQPRETSVVVLEKEEKDEFRDSERELEGVQNDYLVFEIRVLSGNLRRVKKVLFKRIPPEKLKFETKDGIVIPRIVENTNDR</sequence>
<dbReference type="SUPFAM" id="SSF54631">
    <property type="entry name" value="CBS-domain pair"/>
    <property type="match status" value="1"/>
</dbReference>
<evidence type="ECO:0000256" key="7">
    <source>
        <dbReference type="PROSITE-ProRule" id="PRU00703"/>
    </source>
</evidence>
<comment type="subcellular location">
    <subcellularLocation>
        <location evidence="1">Membrane</location>
        <topology evidence="1">Multi-pass membrane protein</topology>
    </subcellularLocation>
</comment>
<keyword evidence="2 8" id="KW-0812">Transmembrane</keyword>
<proteinExistence type="predicted"/>
<name>A0AAV7E3N9_ARIFI</name>
<dbReference type="SMART" id="SM01091">
    <property type="entry name" value="CorC_HlyC"/>
    <property type="match status" value="1"/>
</dbReference>
<keyword evidence="3" id="KW-0677">Repeat</keyword>
<dbReference type="InterPro" id="IPR044751">
    <property type="entry name" value="Ion_transp-like_CBS"/>
</dbReference>
<dbReference type="SUPFAM" id="SSF56176">
    <property type="entry name" value="FAD-binding/transporter-associated domain-like"/>
    <property type="match status" value="1"/>
</dbReference>
<feature type="domain" description="CBS" evidence="10">
    <location>
        <begin position="306"/>
        <end position="363"/>
    </location>
</feature>
<dbReference type="InterPro" id="IPR005170">
    <property type="entry name" value="Transptr-assoc_dom"/>
</dbReference>
<evidence type="ECO:0000313" key="13">
    <source>
        <dbReference type="Proteomes" id="UP000825729"/>
    </source>
</evidence>
<evidence type="ECO:0000259" key="10">
    <source>
        <dbReference type="PROSITE" id="PS51371"/>
    </source>
</evidence>
<evidence type="ECO:0008006" key="14">
    <source>
        <dbReference type="Google" id="ProtNLM"/>
    </source>
</evidence>
<dbReference type="Proteomes" id="UP000825729">
    <property type="component" value="Unassembled WGS sequence"/>
</dbReference>
<feature type="domain" description="CBS" evidence="10">
    <location>
        <begin position="238"/>
        <end position="298"/>
    </location>
</feature>
<dbReference type="InterPro" id="IPR000644">
    <property type="entry name" value="CBS_dom"/>
</dbReference>
<evidence type="ECO:0000256" key="2">
    <source>
        <dbReference type="ARBA" id="ARBA00022692"/>
    </source>
</evidence>
<evidence type="ECO:0000256" key="8">
    <source>
        <dbReference type="PROSITE-ProRule" id="PRU01193"/>
    </source>
</evidence>
<dbReference type="PANTHER" id="PTHR22777">
    <property type="entry name" value="HEMOLYSIN-RELATED"/>
    <property type="match status" value="1"/>
</dbReference>
<feature type="transmembrane region" description="Helical" evidence="9">
    <location>
        <begin position="32"/>
        <end position="56"/>
    </location>
</feature>
<dbReference type="InterPro" id="IPR036318">
    <property type="entry name" value="FAD-bd_PCMH-like_sf"/>
</dbReference>
<feature type="domain" description="CNNM transmembrane" evidence="11">
    <location>
        <begin position="33"/>
        <end position="219"/>
    </location>
</feature>
<reference evidence="12 13" key="1">
    <citation type="submission" date="2021-07" db="EMBL/GenBank/DDBJ databases">
        <title>The Aristolochia fimbriata genome: insights into angiosperm evolution, floral development and chemical biosynthesis.</title>
        <authorList>
            <person name="Jiao Y."/>
        </authorList>
    </citation>
    <scope>NUCLEOTIDE SEQUENCE [LARGE SCALE GENOMIC DNA]</scope>
    <source>
        <strain evidence="12">IBCAS-2021</strain>
        <tissue evidence="12">Leaf</tissue>
    </source>
</reference>
<dbReference type="PANTHER" id="PTHR22777:SF17">
    <property type="entry name" value="UPF0053 PROTEIN SLL0260"/>
    <property type="match status" value="1"/>
</dbReference>
<dbReference type="Gene3D" id="3.30.465.10">
    <property type="match status" value="1"/>
</dbReference>
<dbReference type="Pfam" id="PF01595">
    <property type="entry name" value="CNNM"/>
    <property type="match status" value="1"/>
</dbReference>
<dbReference type="PROSITE" id="PS51846">
    <property type="entry name" value="CNNM"/>
    <property type="match status" value="1"/>
</dbReference>
<evidence type="ECO:0000256" key="5">
    <source>
        <dbReference type="ARBA" id="ARBA00023122"/>
    </source>
</evidence>
<dbReference type="Gene3D" id="3.10.580.10">
    <property type="entry name" value="CBS-domain"/>
    <property type="match status" value="1"/>
</dbReference>
<dbReference type="FunFam" id="3.10.580.10:FF:000002">
    <property type="entry name" value="Magnesium/cobalt efflux protein CorC"/>
    <property type="match status" value="1"/>
</dbReference>
<feature type="transmembrane region" description="Helical" evidence="9">
    <location>
        <begin position="124"/>
        <end position="142"/>
    </location>
</feature>
<evidence type="ECO:0000256" key="4">
    <source>
        <dbReference type="ARBA" id="ARBA00022989"/>
    </source>
</evidence>
<evidence type="ECO:0000256" key="3">
    <source>
        <dbReference type="ARBA" id="ARBA00022737"/>
    </source>
</evidence>
<feature type="transmembrane region" description="Helical" evidence="9">
    <location>
        <begin position="92"/>
        <end position="112"/>
    </location>
</feature>
<evidence type="ECO:0000256" key="1">
    <source>
        <dbReference type="ARBA" id="ARBA00004141"/>
    </source>
</evidence>
<evidence type="ECO:0000256" key="6">
    <source>
        <dbReference type="ARBA" id="ARBA00023136"/>
    </source>
</evidence>
<dbReference type="GO" id="GO:0050660">
    <property type="term" value="F:flavin adenine dinucleotide binding"/>
    <property type="evidence" value="ECO:0007669"/>
    <property type="project" value="InterPro"/>
</dbReference>
<dbReference type="InterPro" id="IPR002550">
    <property type="entry name" value="CNNM"/>
</dbReference>
<keyword evidence="6 8" id="KW-0472">Membrane</keyword>
<dbReference type="CDD" id="cd04590">
    <property type="entry name" value="CBS_pair_CorC_HlyC_assoc"/>
    <property type="match status" value="1"/>
</dbReference>
<organism evidence="12 13">
    <name type="scientific">Aristolochia fimbriata</name>
    <name type="common">White veined hardy Dutchman's pipe vine</name>
    <dbReference type="NCBI Taxonomy" id="158543"/>
    <lineage>
        <taxon>Eukaryota</taxon>
        <taxon>Viridiplantae</taxon>
        <taxon>Streptophyta</taxon>
        <taxon>Embryophyta</taxon>
        <taxon>Tracheophyta</taxon>
        <taxon>Spermatophyta</taxon>
        <taxon>Magnoliopsida</taxon>
        <taxon>Magnoliidae</taxon>
        <taxon>Piperales</taxon>
        <taxon>Aristolochiaceae</taxon>
        <taxon>Aristolochia</taxon>
    </lineage>
</organism>
<evidence type="ECO:0000259" key="11">
    <source>
        <dbReference type="PROSITE" id="PS51846"/>
    </source>
</evidence>
<gene>
    <name evidence="12" type="ORF">H6P81_014774</name>
</gene>
<accession>A0AAV7E3N9</accession>
<dbReference type="GO" id="GO:0016020">
    <property type="term" value="C:membrane"/>
    <property type="evidence" value="ECO:0007669"/>
    <property type="project" value="UniProtKB-SubCell"/>
</dbReference>
<dbReference type="InterPro" id="IPR016169">
    <property type="entry name" value="FAD-bd_PCMH_sub2"/>
</dbReference>